<keyword evidence="1" id="KW-1133">Transmembrane helix</keyword>
<keyword evidence="1" id="KW-0472">Membrane</keyword>
<evidence type="ECO:0000256" key="1">
    <source>
        <dbReference type="SAM" id="Phobius"/>
    </source>
</evidence>
<dbReference type="AlphaFoldDB" id="A0A6N2LSS9"/>
<feature type="transmembrane region" description="Helical" evidence="1">
    <location>
        <begin position="62"/>
        <end position="82"/>
    </location>
</feature>
<reference evidence="2" key="1">
    <citation type="submission" date="2019-03" db="EMBL/GenBank/DDBJ databases">
        <authorList>
            <person name="Mank J."/>
            <person name="Almeida P."/>
        </authorList>
    </citation>
    <scope>NUCLEOTIDE SEQUENCE</scope>
    <source>
        <strain evidence="2">78183</strain>
    </source>
</reference>
<keyword evidence="1" id="KW-0812">Transmembrane</keyword>
<protein>
    <submittedName>
        <fullName evidence="2">Uncharacterized protein</fullName>
    </submittedName>
</protein>
<dbReference type="EMBL" id="CAADRP010001596">
    <property type="protein sequence ID" value="VFU43935.1"/>
    <property type="molecule type" value="Genomic_DNA"/>
</dbReference>
<evidence type="ECO:0000313" key="2">
    <source>
        <dbReference type="EMBL" id="VFU43935.1"/>
    </source>
</evidence>
<organism evidence="2">
    <name type="scientific">Salix viminalis</name>
    <name type="common">Common osier</name>
    <name type="synonym">Basket willow</name>
    <dbReference type="NCBI Taxonomy" id="40686"/>
    <lineage>
        <taxon>Eukaryota</taxon>
        <taxon>Viridiplantae</taxon>
        <taxon>Streptophyta</taxon>
        <taxon>Embryophyta</taxon>
        <taxon>Tracheophyta</taxon>
        <taxon>Spermatophyta</taxon>
        <taxon>Magnoliopsida</taxon>
        <taxon>eudicotyledons</taxon>
        <taxon>Gunneridae</taxon>
        <taxon>Pentapetalae</taxon>
        <taxon>rosids</taxon>
        <taxon>fabids</taxon>
        <taxon>Malpighiales</taxon>
        <taxon>Salicaceae</taxon>
        <taxon>Saliceae</taxon>
        <taxon>Salix</taxon>
    </lineage>
</organism>
<proteinExistence type="predicted"/>
<sequence length="84" mass="9731">MTKLSFLFQNKTWWHHKINGKIGLLSLSHSLKKTQPLSLSLLPKFSLSHLAILIWNLNKSPFLVKLFCTSFFGFSLSCFYWVGL</sequence>
<name>A0A6N2LSS9_SALVM</name>
<accession>A0A6N2LSS9</accession>
<gene>
    <name evidence="2" type="ORF">SVIM_LOCUS268033</name>
</gene>